<evidence type="ECO:0000313" key="1">
    <source>
        <dbReference type="EMBL" id="MXN19234.1"/>
    </source>
</evidence>
<sequence>MTADLIQIESDALVVTVSALGAELQSLEADGAQWLWHGDATFWGGRAPVLFPIVGRGPDDTISVDGHVAAMRQHGFARRSLFLLEEVGADFCRHVLTDSAETRALYPRPFRLEVRHDVSGRTLRETAIVTNTGDRPMPFGLGFHPAFAWPLPGAEGLPHEICLDNGAAPALARLRDGYLTETRDPSPFEAGRLRVTPDLFEADAMIFPEGAGSGLRYGPAEGPGLKFSFENTPNLGIWTKPGAPFLCIEPWHGMAARAGAGPEVAERPDSVLLPPGETLKFGWSITLE</sequence>
<dbReference type="InterPro" id="IPR037481">
    <property type="entry name" value="LacX"/>
</dbReference>
<dbReference type="GO" id="GO:0005975">
    <property type="term" value="P:carbohydrate metabolic process"/>
    <property type="evidence" value="ECO:0007669"/>
    <property type="project" value="InterPro"/>
</dbReference>
<dbReference type="InterPro" id="IPR014718">
    <property type="entry name" value="GH-type_carb-bd"/>
</dbReference>
<protein>
    <submittedName>
        <fullName evidence="1">Aldose 1-epimerase family protein</fullName>
    </submittedName>
</protein>
<reference evidence="1 2" key="1">
    <citation type="submission" date="2019-12" db="EMBL/GenBank/DDBJ databases">
        <authorList>
            <person name="Li M."/>
        </authorList>
    </citation>
    <scope>NUCLEOTIDE SEQUENCE [LARGE SCALE GENOMIC DNA]</scope>
    <source>
        <strain evidence="1 2">GBMRC 2024</strain>
    </source>
</reference>
<dbReference type="GO" id="GO:0030246">
    <property type="term" value="F:carbohydrate binding"/>
    <property type="evidence" value="ECO:0007669"/>
    <property type="project" value="InterPro"/>
</dbReference>
<name>A0A6L7G4E1_9RHOB</name>
<dbReference type="AlphaFoldDB" id="A0A6L7G4E1"/>
<dbReference type="InterPro" id="IPR008183">
    <property type="entry name" value="Aldose_1/G6P_1-epimerase"/>
</dbReference>
<dbReference type="Pfam" id="PF01263">
    <property type="entry name" value="Aldose_epim"/>
    <property type="match status" value="1"/>
</dbReference>
<proteinExistence type="predicted"/>
<dbReference type="Gene3D" id="2.70.98.10">
    <property type="match status" value="1"/>
</dbReference>
<comment type="caution">
    <text evidence="1">The sequence shown here is derived from an EMBL/GenBank/DDBJ whole genome shotgun (WGS) entry which is preliminary data.</text>
</comment>
<dbReference type="SUPFAM" id="SSF74650">
    <property type="entry name" value="Galactose mutarotase-like"/>
    <property type="match status" value="1"/>
</dbReference>
<dbReference type="GO" id="GO:0016853">
    <property type="term" value="F:isomerase activity"/>
    <property type="evidence" value="ECO:0007669"/>
    <property type="project" value="InterPro"/>
</dbReference>
<dbReference type="EMBL" id="WUMU01000017">
    <property type="protein sequence ID" value="MXN19234.1"/>
    <property type="molecule type" value="Genomic_DNA"/>
</dbReference>
<dbReference type="CDD" id="cd09024">
    <property type="entry name" value="Aldose_epim_lacX"/>
    <property type="match status" value="1"/>
</dbReference>
<keyword evidence="2" id="KW-1185">Reference proteome</keyword>
<dbReference type="InterPro" id="IPR011013">
    <property type="entry name" value="Gal_mutarotase_sf_dom"/>
</dbReference>
<accession>A0A6L7G4E1</accession>
<gene>
    <name evidence="1" type="ORF">GR170_15435</name>
</gene>
<organism evidence="1 2">
    <name type="scientific">Pseudooceanicola albus</name>
    <dbReference type="NCBI Taxonomy" id="2692189"/>
    <lineage>
        <taxon>Bacteria</taxon>
        <taxon>Pseudomonadati</taxon>
        <taxon>Pseudomonadota</taxon>
        <taxon>Alphaproteobacteria</taxon>
        <taxon>Rhodobacterales</taxon>
        <taxon>Paracoccaceae</taxon>
        <taxon>Pseudooceanicola</taxon>
    </lineage>
</organism>
<dbReference type="Proteomes" id="UP000477911">
    <property type="component" value="Unassembled WGS sequence"/>
</dbReference>
<evidence type="ECO:0000313" key="2">
    <source>
        <dbReference type="Proteomes" id="UP000477911"/>
    </source>
</evidence>
<dbReference type="RefSeq" id="WP_160895358.1">
    <property type="nucleotide sequence ID" value="NZ_WUMU01000017.1"/>
</dbReference>